<evidence type="ECO:0000313" key="5">
    <source>
        <dbReference type="EMBL" id="EOO00877.1"/>
    </source>
</evidence>
<dbReference type="SUPFAM" id="SSF51905">
    <property type="entry name" value="FAD/NAD(P)-binding domain"/>
    <property type="match status" value="2"/>
</dbReference>
<keyword evidence="3" id="KW-0274">FAD</keyword>
<dbReference type="Proteomes" id="UP000014074">
    <property type="component" value="Unassembled WGS sequence"/>
</dbReference>
<dbReference type="GO" id="GO:0050660">
    <property type="term" value="F:flavin adenine dinucleotide binding"/>
    <property type="evidence" value="ECO:0007669"/>
    <property type="project" value="InterPro"/>
</dbReference>
<dbReference type="GO" id="GO:0004499">
    <property type="term" value="F:N,N-dimethylaniline monooxygenase activity"/>
    <property type="evidence" value="ECO:0007669"/>
    <property type="project" value="InterPro"/>
</dbReference>
<reference evidence="6" key="1">
    <citation type="journal article" date="2013" name="Genome Announc.">
        <title>Draft genome sequence of the ascomycete Phaeoacremonium aleophilum strain UCR-PA7, a causal agent of the esca disease complex in grapevines.</title>
        <authorList>
            <person name="Blanco-Ulate B."/>
            <person name="Rolshausen P."/>
            <person name="Cantu D."/>
        </authorList>
    </citation>
    <scope>NUCLEOTIDE SEQUENCE [LARGE SCALE GENOMIC DNA]</scope>
    <source>
        <strain evidence="6">UCR-PA7</strain>
    </source>
</reference>
<comment type="similarity">
    <text evidence="1">Belongs to the FAD-binding monooxygenase family.</text>
</comment>
<dbReference type="Pfam" id="PF00743">
    <property type="entry name" value="FMO-like"/>
    <property type="match status" value="1"/>
</dbReference>
<name>R8BNF8_PHAM7</name>
<dbReference type="AlphaFoldDB" id="R8BNF8"/>
<keyword evidence="2" id="KW-0285">Flavoprotein</keyword>
<dbReference type="PANTHER" id="PTHR42877:SF8">
    <property type="entry name" value="MONOOXYGENASE"/>
    <property type="match status" value="1"/>
</dbReference>
<evidence type="ECO:0000313" key="6">
    <source>
        <dbReference type="Proteomes" id="UP000014074"/>
    </source>
</evidence>
<keyword evidence="6" id="KW-1185">Reference proteome</keyword>
<dbReference type="PANTHER" id="PTHR42877">
    <property type="entry name" value="L-ORNITHINE N(5)-MONOOXYGENASE-RELATED"/>
    <property type="match status" value="1"/>
</dbReference>
<dbReference type="OrthoDB" id="74360at2759"/>
<evidence type="ECO:0000256" key="2">
    <source>
        <dbReference type="ARBA" id="ARBA00022630"/>
    </source>
</evidence>
<evidence type="ECO:0000256" key="1">
    <source>
        <dbReference type="ARBA" id="ARBA00010139"/>
    </source>
</evidence>
<keyword evidence="4" id="KW-0560">Oxidoreductase</keyword>
<dbReference type="Gene3D" id="3.50.50.60">
    <property type="entry name" value="FAD/NAD(P)-binding domain"/>
    <property type="match status" value="2"/>
</dbReference>
<evidence type="ECO:0000256" key="4">
    <source>
        <dbReference type="ARBA" id="ARBA00023002"/>
    </source>
</evidence>
<dbReference type="InterPro" id="IPR020946">
    <property type="entry name" value="Flavin_mOase-like"/>
</dbReference>
<dbReference type="GeneID" id="19324230"/>
<accession>R8BNF8</accession>
<dbReference type="EMBL" id="KB933061">
    <property type="protein sequence ID" value="EOO00877.1"/>
    <property type="molecule type" value="Genomic_DNA"/>
</dbReference>
<dbReference type="KEGG" id="tmn:UCRPA7_3841"/>
<dbReference type="HOGENOM" id="CLU_006937_6_1_1"/>
<evidence type="ECO:0000256" key="3">
    <source>
        <dbReference type="ARBA" id="ARBA00022827"/>
    </source>
</evidence>
<sequence length="547" mass="62213">MQRHFNNYSLTVYEKNPAVAGTWWENRYPGCACDVPSHNYTWSFEPKLDWSSVYPPAKEIFDYFEGFAQKYNLHQYVKLQHQVIGAYWDSQRGGYDVKIKDVANGTVITDHCDILINAGGVLNNWKWPAIPGLDKYKGTLLHTANWDDSVSLEGKHVGLIGNGSSGIQVLPAIRGKCKKITTFIREPTWVSPVQGLEQHVYTPSERSDFVNKPGTLLDYRKQIESGLNGQFGIFLKRNKVNEDTHTYMLQQMKEKLNNQFLEEKLIPDWSVGCRRLTPGVNYLESLTKPDVEVVYGEINEVTERGCLCDDGREYPVDVLICATGFDTSFRPRFPVVNPAGDNLQDKWAVDPQSYLGVAAANFPNYLIFLGPNCPIGNGPVLSAIEAQADWMCKWIDRFQVNNIATFAPTEEAVRDFIEYKDWFMQRTVWADQCRSWYKPRADGPVIALWPGSALHYIEAVKDVRFDDFDVKYVGNRFAWLGNGYSQTELDDTADWGYYIRDHDDDAPLTTGGRRKVLTKSGTITNRGLVTWSGAGKDEKEKDIQARI</sequence>
<organism evidence="5 6">
    <name type="scientific">Phaeoacremonium minimum (strain UCR-PA7)</name>
    <name type="common">Esca disease fungus</name>
    <name type="synonym">Togninia minima</name>
    <dbReference type="NCBI Taxonomy" id="1286976"/>
    <lineage>
        <taxon>Eukaryota</taxon>
        <taxon>Fungi</taxon>
        <taxon>Dikarya</taxon>
        <taxon>Ascomycota</taxon>
        <taxon>Pezizomycotina</taxon>
        <taxon>Sordariomycetes</taxon>
        <taxon>Sordariomycetidae</taxon>
        <taxon>Togniniales</taxon>
        <taxon>Togniniaceae</taxon>
        <taxon>Phaeoacremonium</taxon>
    </lineage>
</organism>
<dbReference type="GO" id="GO:0050661">
    <property type="term" value="F:NADP binding"/>
    <property type="evidence" value="ECO:0007669"/>
    <property type="project" value="InterPro"/>
</dbReference>
<dbReference type="RefSeq" id="XP_007914577.1">
    <property type="nucleotide sequence ID" value="XM_007916386.1"/>
</dbReference>
<dbReference type="eggNOG" id="KOG1399">
    <property type="taxonomic scope" value="Eukaryota"/>
</dbReference>
<proteinExistence type="inferred from homology"/>
<keyword evidence="5" id="KW-0503">Monooxygenase</keyword>
<protein>
    <submittedName>
        <fullName evidence="5">Putative phenylacetone monooxygenase protein</fullName>
    </submittedName>
</protein>
<dbReference type="InterPro" id="IPR051209">
    <property type="entry name" value="FAD-bind_Monooxygenase_sf"/>
</dbReference>
<gene>
    <name evidence="5" type="ORF">UCRPA7_3841</name>
</gene>
<dbReference type="InterPro" id="IPR036188">
    <property type="entry name" value="FAD/NAD-bd_sf"/>
</dbReference>